<evidence type="ECO:0000313" key="3">
    <source>
        <dbReference type="EMBL" id="KIK00769.1"/>
    </source>
</evidence>
<dbReference type="Pfam" id="PF00035">
    <property type="entry name" value="dsrm"/>
    <property type="match status" value="1"/>
</dbReference>
<protein>
    <recommendedName>
        <fullName evidence="2">DRBM domain-containing protein</fullName>
    </recommendedName>
</protein>
<dbReference type="AlphaFoldDB" id="A0A0C9XGP3"/>
<evidence type="ECO:0000313" key="4">
    <source>
        <dbReference type="Proteomes" id="UP000054477"/>
    </source>
</evidence>
<reference evidence="4" key="2">
    <citation type="submission" date="2015-01" db="EMBL/GenBank/DDBJ databases">
        <title>Evolutionary Origins and Diversification of the Mycorrhizal Mutualists.</title>
        <authorList>
            <consortium name="DOE Joint Genome Institute"/>
            <consortium name="Mycorrhizal Genomics Consortium"/>
            <person name="Kohler A."/>
            <person name="Kuo A."/>
            <person name="Nagy L.G."/>
            <person name="Floudas D."/>
            <person name="Copeland A."/>
            <person name="Barry K.W."/>
            <person name="Cichocki N."/>
            <person name="Veneault-Fourrey C."/>
            <person name="LaButti K."/>
            <person name="Lindquist E.A."/>
            <person name="Lipzen A."/>
            <person name="Lundell T."/>
            <person name="Morin E."/>
            <person name="Murat C."/>
            <person name="Riley R."/>
            <person name="Ohm R."/>
            <person name="Sun H."/>
            <person name="Tunlid A."/>
            <person name="Henrissat B."/>
            <person name="Grigoriev I.V."/>
            <person name="Hibbett D.S."/>
            <person name="Martin F."/>
        </authorList>
    </citation>
    <scope>NUCLEOTIDE SEQUENCE [LARGE SCALE GENOMIC DNA]</scope>
    <source>
        <strain evidence="4">LaAM-08-1</strain>
    </source>
</reference>
<feature type="domain" description="DRBM" evidence="2">
    <location>
        <begin position="16"/>
        <end position="85"/>
    </location>
</feature>
<gene>
    <name evidence="3" type="ORF">K443DRAFT_7435</name>
</gene>
<sequence>MPTKPTPSNIAALMEHNKNRLNNILQRLLREFSLKFTYDQSGPCNDPTWQCNIYLDRNVIAMGGGTTKQHASEGAALSALEHLHGQYHEKYPNVFASDAVKGCWVCSLLDAPSGA</sequence>
<dbReference type="InterPro" id="IPR014720">
    <property type="entry name" value="dsRBD_dom"/>
</dbReference>
<evidence type="ECO:0000256" key="1">
    <source>
        <dbReference type="PROSITE-ProRule" id="PRU00266"/>
    </source>
</evidence>
<name>A0A0C9XGP3_9AGAR</name>
<dbReference type="SUPFAM" id="SSF54768">
    <property type="entry name" value="dsRNA-binding domain-like"/>
    <property type="match status" value="1"/>
</dbReference>
<keyword evidence="4" id="KW-1185">Reference proteome</keyword>
<evidence type="ECO:0000259" key="2">
    <source>
        <dbReference type="PROSITE" id="PS50137"/>
    </source>
</evidence>
<dbReference type="EMBL" id="KN838619">
    <property type="protein sequence ID" value="KIK00769.1"/>
    <property type="molecule type" value="Genomic_DNA"/>
</dbReference>
<dbReference type="Gene3D" id="3.30.160.20">
    <property type="match status" value="1"/>
</dbReference>
<keyword evidence="1" id="KW-0694">RNA-binding</keyword>
<dbReference type="Proteomes" id="UP000054477">
    <property type="component" value="Unassembled WGS sequence"/>
</dbReference>
<dbReference type="HOGENOM" id="CLU_2109440_0_0_1"/>
<reference evidence="3 4" key="1">
    <citation type="submission" date="2014-04" db="EMBL/GenBank/DDBJ databases">
        <authorList>
            <consortium name="DOE Joint Genome Institute"/>
            <person name="Kuo A."/>
            <person name="Kohler A."/>
            <person name="Nagy L.G."/>
            <person name="Floudas D."/>
            <person name="Copeland A."/>
            <person name="Barry K.W."/>
            <person name="Cichocki N."/>
            <person name="Veneault-Fourrey C."/>
            <person name="LaButti K."/>
            <person name="Lindquist E.A."/>
            <person name="Lipzen A."/>
            <person name="Lundell T."/>
            <person name="Morin E."/>
            <person name="Murat C."/>
            <person name="Sun H."/>
            <person name="Tunlid A."/>
            <person name="Henrissat B."/>
            <person name="Grigoriev I.V."/>
            <person name="Hibbett D.S."/>
            <person name="Martin F."/>
            <person name="Nordberg H.P."/>
            <person name="Cantor M.N."/>
            <person name="Hua S.X."/>
        </authorList>
    </citation>
    <scope>NUCLEOTIDE SEQUENCE [LARGE SCALE GENOMIC DNA]</scope>
    <source>
        <strain evidence="3 4">LaAM-08-1</strain>
    </source>
</reference>
<organism evidence="3 4">
    <name type="scientific">Laccaria amethystina LaAM-08-1</name>
    <dbReference type="NCBI Taxonomy" id="1095629"/>
    <lineage>
        <taxon>Eukaryota</taxon>
        <taxon>Fungi</taxon>
        <taxon>Dikarya</taxon>
        <taxon>Basidiomycota</taxon>
        <taxon>Agaricomycotina</taxon>
        <taxon>Agaricomycetes</taxon>
        <taxon>Agaricomycetidae</taxon>
        <taxon>Agaricales</taxon>
        <taxon>Agaricineae</taxon>
        <taxon>Hydnangiaceae</taxon>
        <taxon>Laccaria</taxon>
    </lineage>
</organism>
<proteinExistence type="predicted"/>
<accession>A0A0C9XGP3</accession>
<dbReference type="GO" id="GO:0003723">
    <property type="term" value="F:RNA binding"/>
    <property type="evidence" value="ECO:0007669"/>
    <property type="project" value="UniProtKB-UniRule"/>
</dbReference>
<dbReference type="PROSITE" id="PS50137">
    <property type="entry name" value="DS_RBD"/>
    <property type="match status" value="1"/>
</dbReference>
<dbReference type="OrthoDB" id="3115412at2759"/>